<feature type="transmembrane region" description="Helical" evidence="8">
    <location>
        <begin position="209"/>
        <end position="229"/>
    </location>
</feature>
<accession>A0A933L050</accession>
<reference evidence="10" key="1">
    <citation type="submission" date="2020-07" db="EMBL/GenBank/DDBJ databases">
        <title>Huge and variable diversity of episymbiotic CPR bacteria and DPANN archaea in groundwater ecosystems.</title>
        <authorList>
            <person name="He C.Y."/>
            <person name="Keren R."/>
            <person name="Whittaker M."/>
            <person name="Farag I.F."/>
            <person name="Doudna J."/>
            <person name="Cate J.H.D."/>
            <person name="Banfield J.F."/>
        </authorList>
    </citation>
    <scope>NUCLEOTIDE SEQUENCE</scope>
    <source>
        <strain evidence="10">NC_groundwater_1586_Pr3_B-0.1um_66_15</strain>
    </source>
</reference>
<evidence type="ECO:0000256" key="1">
    <source>
        <dbReference type="ARBA" id="ARBA00004651"/>
    </source>
</evidence>
<dbReference type="GO" id="GO:0016763">
    <property type="term" value="F:pentosyltransferase activity"/>
    <property type="evidence" value="ECO:0007669"/>
    <property type="project" value="TreeGrafter"/>
</dbReference>
<dbReference type="PANTHER" id="PTHR33908:SF11">
    <property type="entry name" value="MEMBRANE PROTEIN"/>
    <property type="match status" value="1"/>
</dbReference>
<dbReference type="GO" id="GO:0009103">
    <property type="term" value="P:lipopolysaccharide biosynthetic process"/>
    <property type="evidence" value="ECO:0007669"/>
    <property type="project" value="UniProtKB-ARBA"/>
</dbReference>
<comment type="caution">
    <text evidence="10">The sequence shown here is derived from an EMBL/GenBank/DDBJ whole genome shotgun (WGS) entry which is preliminary data.</text>
</comment>
<organism evidence="10 11">
    <name type="scientific">Devosia nanyangense</name>
    <dbReference type="NCBI Taxonomy" id="1228055"/>
    <lineage>
        <taxon>Bacteria</taxon>
        <taxon>Pseudomonadati</taxon>
        <taxon>Pseudomonadota</taxon>
        <taxon>Alphaproteobacteria</taxon>
        <taxon>Hyphomicrobiales</taxon>
        <taxon>Devosiaceae</taxon>
        <taxon>Devosia</taxon>
    </lineage>
</organism>
<keyword evidence="7 8" id="KW-0472">Membrane</keyword>
<evidence type="ECO:0000256" key="8">
    <source>
        <dbReference type="SAM" id="Phobius"/>
    </source>
</evidence>
<dbReference type="GO" id="GO:0005886">
    <property type="term" value="C:plasma membrane"/>
    <property type="evidence" value="ECO:0007669"/>
    <property type="project" value="UniProtKB-SubCell"/>
</dbReference>
<feature type="transmembrane region" description="Helical" evidence="8">
    <location>
        <begin position="256"/>
        <end position="278"/>
    </location>
</feature>
<feature type="transmembrane region" description="Helical" evidence="8">
    <location>
        <begin position="112"/>
        <end position="132"/>
    </location>
</feature>
<protein>
    <submittedName>
        <fullName evidence="10">Glycosyltransferase family 39 protein</fullName>
    </submittedName>
</protein>
<dbReference type="AlphaFoldDB" id="A0A933L050"/>
<proteinExistence type="predicted"/>
<feature type="transmembrane region" description="Helical" evidence="8">
    <location>
        <begin position="138"/>
        <end position="155"/>
    </location>
</feature>
<name>A0A933L050_9HYPH</name>
<dbReference type="Pfam" id="PF13231">
    <property type="entry name" value="PMT_2"/>
    <property type="match status" value="1"/>
</dbReference>
<dbReference type="InterPro" id="IPR050297">
    <property type="entry name" value="LipidA_mod_glycosyltrf_83"/>
</dbReference>
<keyword evidence="3" id="KW-0328">Glycosyltransferase</keyword>
<dbReference type="Proteomes" id="UP000782610">
    <property type="component" value="Unassembled WGS sequence"/>
</dbReference>
<evidence type="ECO:0000313" key="10">
    <source>
        <dbReference type="EMBL" id="MBI4920313.1"/>
    </source>
</evidence>
<keyword evidence="5 8" id="KW-0812">Transmembrane</keyword>
<sequence length="494" mass="55429">MTDAAPAVRPSPRWKLVLLQLVFLYLLGLKLWFDLAVPPMGDESYYWMWGQHLSWSYFDHPPLDGWLQGLVAAVFGWSNFSVRLLTWLSLAGTLWVFWLWSKRLAPDDREGWFWHSAVIYLTVPVIYVMTSFAFHDHLLLFFVVASVYCFHGFASDWEAGAKHWRKLYLAAALLGLAVLTKYNGVFLGLGYAVWVLARPKLRPLLLAPQLWLAALLAVAIQAPVLYWNATEGFASFRFHLSDRPTANWGRPRFGQVLDYLATMAILMSPVLFLSLFRIPFLKPATPAESRAIGLAASIYLGSTIAWAVIAAYVYVYFHWNIVAYAGLAPIAYRLIGGRVPFLLHAGFGLVLITGAMLSYTVTPLSLLGYSDKGAAASYGWPELAVRVAAQQQAHPGSFLGAARYTYAAQLGFQLHDPNVAAFNPVTSQNDYWWDASAHTGEDAIIVADRVFTIAEAKKRFRSVEKLETMPVVRYGKIIWNFEIWLGRGFEGAAK</sequence>
<evidence type="ECO:0000256" key="6">
    <source>
        <dbReference type="ARBA" id="ARBA00022989"/>
    </source>
</evidence>
<keyword evidence="4" id="KW-0808">Transferase</keyword>
<gene>
    <name evidence="10" type="ORF">HY834_01065</name>
</gene>
<comment type="subcellular location">
    <subcellularLocation>
        <location evidence="1">Cell membrane</location>
        <topology evidence="1">Multi-pass membrane protein</topology>
    </subcellularLocation>
</comment>
<dbReference type="InterPro" id="IPR038731">
    <property type="entry name" value="RgtA/B/C-like"/>
</dbReference>
<dbReference type="EMBL" id="JACRAF010000004">
    <property type="protein sequence ID" value="MBI4920313.1"/>
    <property type="molecule type" value="Genomic_DNA"/>
</dbReference>
<dbReference type="PANTHER" id="PTHR33908">
    <property type="entry name" value="MANNOSYLTRANSFERASE YKCB-RELATED"/>
    <property type="match status" value="1"/>
</dbReference>
<keyword evidence="2" id="KW-1003">Cell membrane</keyword>
<evidence type="ECO:0000256" key="3">
    <source>
        <dbReference type="ARBA" id="ARBA00022676"/>
    </source>
</evidence>
<feature type="transmembrane region" description="Helical" evidence="8">
    <location>
        <begin position="80"/>
        <end position="100"/>
    </location>
</feature>
<feature type="transmembrane region" description="Helical" evidence="8">
    <location>
        <begin position="167"/>
        <end position="197"/>
    </location>
</feature>
<evidence type="ECO:0000259" key="9">
    <source>
        <dbReference type="Pfam" id="PF13231"/>
    </source>
</evidence>
<feature type="transmembrane region" description="Helical" evidence="8">
    <location>
        <begin position="316"/>
        <end position="335"/>
    </location>
</feature>
<feature type="transmembrane region" description="Helical" evidence="8">
    <location>
        <begin position="341"/>
        <end position="362"/>
    </location>
</feature>
<feature type="transmembrane region" description="Helical" evidence="8">
    <location>
        <begin position="16"/>
        <end position="33"/>
    </location>
</feature>
<feature type="transmembrane region" description="Helical" evidence="8">
    <location>
        <begin position="290"/>
        <end position="309"/>
    </location>
</feature>
<evidence type="ECO:0000313" key="11">
    <source>
        <dbReference type="Proteomes" id="UP000782610"/>
    </source>
</evidence>
<feature type="domain" description="Glycosyltransferase RgtA/B/C/D-like" evidence="9">
    <location>
        <begin position="59"/>
        <end position="227"/>
    </location>
</feature>
<evidence type="ECO:0000256" key="2">
    <source>
        <dbReference type="ARBA" id="ARBA00022475"/>
    </source>
</evidence>
<evidence type="ECO:0000256" key="5">
    <source>
        <dbReference type="ARBA" id="ARBA00022692"/>
    </source>
</evidence>
<keyword evidence="6 8" id="KW-1133">Transmembrane helix</keyword>
<evidence type="ECO:0000256" key="4">
    <source>
        <dbReference type="ARBA" id="ARBA00022679"/>
    </source>
</evidence>
<evidence type="ECO:0000256" key="7">
    <source>
        <dbReference type="ARBA" id="ARBA00023136"/>
    </source>
</evidence>